<evidence type="ECO:0000259" key="1">
    <source>
        <dbReference type="Pfam" id="PF13579"/>
    </source>
</evidence>
<name>A0A1J5T4K1_9ZZZZ</name>
<dbReference type="EMBL" id="MLJW01000010">
    <property type="protein sequence ID" value="OIR15059.1"/>
    <property type="molecule type" value="Genomic_DNA"/>
</dbReference>
<accession>A0A1J5T4K1</accession>
<sequence length="436" mass="49710">MRRVLIVSPHWAPVNAPDLQRARLGLPYYREHGWEPVVLALAPESVEGAVIDPLLEQTYPADIRIVRVRGIPPTWTRWAGVGNLWWRCGRALAEAGERLLASERFDLVFFTTTQFSAFTLGPRWKRRFGVPYVLDYQDPWRNDYYRDTRTRPPGGRLKFALSQLTARRHEERVLREASGVIAVSQSYGPMLARYYPWFDAASVAVLPFGTSEADFEIARSHKPAAPLIDFSDGNFHHVYTGRCGPDMRFAMNVIFRAFKRYLQADFESARRHRFHFIGTDYAPPPLGHEWAMPVAREVGVADYVHEHCYRVPYFDALHYLTHADALIGVGSNDPTYSASKIFPYILARRPMLLVFHQDSLVSTFTRRVGAGRLWTFSGPGDIDRLAEEVLEGWFRNAGGRDYRPFDEEAFGPMTASHLTASLARVFDAAARRSVQA</sequence>
<dbReference type="AlphaFoldDB" id="A0A1J5T4K1"/>
<proteinExistence type="predicted"/>
<evidence type="ECO:0000313" key="2">
    <source>
        <dbReference type="EMBL" id="OIR15059.1"/>
    </source>
</evidence>
<dbReference type="InterPro" id="IPR028098">
    <property type="entry name" value="Glyco_trans_4-like_N"/>
</dbReference>
<comment type="caution">
    <text evidence="2">The sequence shown here is derived from an EMBL/GenBank/DDBJ whole genome shotgun (WGS) entry which is preliminary data.</text>
</comment>
<dbReference type="SUPFAM" id="SSF53756">
    <property type="entry name" value="UDP-Glycosyltransferase/glycogen phosphorylase"/>
    <property type="match status" value="1"/>
</dbReference>
<organism evidence="2">
    <name type="scientific">mine drainage metagenome</name>
    <dbReference type="NCBI Taxonomy" id="410659"/>
    <lineage>
        <taxon>unclassified sequences</taxon>
        <taxon>metagenomes</taxon>
        <taxon>ecological metagenomes</taxon>
    </lineage>
</organism>
<reference evidence="2" key="1">
    <citation type="submission" date="2016-10" db="EMBL/GenBank/DDBJ databases">
        <title>Sequence of Gallionella enrichment culture.</title>
        <authorList>
            <person name="Poehlein A."/>
            <person name="Muehling M."/>
            <person name="Daniel R."/>
        </authorList>
    </citation>
    <scope>NUCLEOTIDE SEQUENCE</scope>
</reference>
<dbReference type="Gene3D" id="3.40.50.2000">
    <property type="entry name" value="Glycogen Phosphorylase B"/>
    <property type="match status" value="1"/>
</dbReference>
<feature type="domain" description="Glycosyltransferase subfamily 4-like N-terminal" evidence="1">
    <location>
        <begin position="29"/>
        <end position="209"/>
    </location>
</feature>
<dbReference type="Pfam" id="PF13579">
    <property type="entry name" value="Glyco_trans_4_4"/>
    <property type="match status" value="1"/>
</dbReference>
<protein>
    <recommendedName>
        <fullName evidence="1">Glycosyltransferase subfamily 4-like N-terminal domain-containing protein</fullName>
    </recommendedName>
</protein>
<gene>
    <name evidence="2" type="ORF">GALL_41780</name>
</gene>